<name>A0ABS2P7K9_9BACL</name>
<reference evidence="8 9" key="1">
    <citation type="submission" date="2021-01" db="EMBL/GenBank/DDBJ databases">
        <title>Genomic Encyclopedia of Type Strains, Phase IV (KMG-IV): sequencing the most valuable type-strain genomes for metagenomic binning, comparative biology and taxonomic classification.</title>
        <authorList>
            <person name="Goeker M."/>
        </authorList>
    </citation>
    <scope>NUCLEOTIDE SEQUENCE [LARGE SCALE GENOMIC DNA]</scope>
    <source>
        <strain evidence="8 9">DSM 25540</strain>
    </source>
</reference>
<dbReference type="SUPFAM" id="SSF54001">
    <property type="entry name" value="Cysteine proteinases"/>
    <property type="match status" value="1"/>
</dbReference>
<dbReference type="Gene3D" id="3.90.1720.10">
    <property type="entry name" value="endopeptidase domain like (from Nostoc punctiforme)"/>
    <property type="match status" value="1"/>
</dbReference>
<dbReference type="Pfam" id="PF00395">
    <property type="entry name" value="SLH"/>
    <property type="match status" value="2"/>
</dbReference>
<dbReference type="EMBL" id="JAFBEC010000001">
    <property type="protein sequence ID" value="MBM7631400.1"/>
    <property type="molecule type" value="Genomic_DNA"/>
</dbReference>
<feature type="domain" description="NlpC/P60" evidence="7">
    <location>
        <begin position="28"/>
        <end position="151"/>
    </location>
</feature>
<evidence type="ECO:0000259" key="7">
    <source>
        <dbReference type="PROSITE" id="PS51935"/>
    </source>
</evidence>
<protein>
    <recommendedName>
        <fullName evidence="10">Hydrolase Nlp/P60</fullName>
    </recommendedName>
</protein>
<keyword evidence="5" id="KW-0732">Signal</keyword>
<feature type="domain" description="SLH" evidence="6">
    <location>
        <begin position="289"/>
        <end position="346"/>
    </location>
</feature>
<dbReference type="InterPro" id="IPR051202">
    <property type="entry name" value="Peptidase_C40"/>
</dbReference>
<accession>A0ABS2P7K9</accession>
<evidence type="ECO:0000313" key="9">
    <source>
        <dbReference type="Proteomes" id="UP000741863"/>
    </source>
</evidence>
<evidence type="ECO:0000256" key="1">
    <source>
        <dbReference type="ARBA" id="ARBA00007074"/>
    </source>
</evidence>
<dbReference type="RefSeq" id="WP_204695540.1">
    <property type="nucleotide sequence ID" value="NZ_JAFBEC010000001.1"/>
</dbReference>
<feature type="chain" id="PRO_5047486659" description="Hydrolase Nlp/P60" evidence="5">
    <location>
        <begin position="20"/>
        <end position="346"/>
    </location>
</feature>
<dbReference type="PANTHER" id="PTHR47053">
    <property type="entry name" value="MUREIN DD-ENDOPEPTIDASE MEPH-RELATED"/>
    <property type="match status" value="1"/>
</dbReference>
<evidence type="ECO:0000313" key="8">
    <source>
        <dbReference type="EMBL" id="MBM7631400.1"/>
    </source>
</evidence>
<comment type="caution">
    <text evidence="8">The sequence shown here is derived from an EMBL/GenBank/DDBJ whole genome shotgun (WGS) entry which is preliminary data.</text>
</comment>
<dbReference type="PANTHER" id="PTHR47053:SF1">
    <property type="entry name" value="MUREIN DD-ENDOPEPTIDASE MEPH-RELATED"/>
    <property type="match status" value="1"/>
</dbReference>
<keyword evidence="9" id="KW-1185">Reference proteome</keyword>
<feature type="signal peptide" evidence="5">
    <location>
        <begin position="1"/>
        <end position="19"/>
    </location>
</feature>
<evidence type="ECO:0000256" key="4">
    <source>
        <dbReference type="ARBA" id="ARBA00022807"/>
    </source>
</evidence>
<evidence type="ECO:0008006" key="10">
    <source>
        <dbReference type="Google" id="ProtNLM"/>
    </source>
</evidence>
<evidence type="ECO:0000256" key="2">
    <source>
        <dbReference type="ARBA" id="ARBA00022670"/>
    </source>
</evidence>
<evidence type="ECO:0000256" key="3">
    <source>
        <dbReference type="ARBA" id="ARBA00022801"/>
    </source>
</evidence>
<keyword evidence="4" id="KW-0788">Thiol protease</keyword>
<keyword evidence="2" id="KW-0645">Protease</keyword>
<organism evidence="8 9">
    <name type="scientific">Geomicrobium sediminis</name>
    <dbReference type="NCBI Taxonomy" id="1347788"/>
    <lineage>
        <taxon>Bacteria</taxon>
        <taxon>Bacillati</taxon>
        <taxon>Bacillota</taxon>
        <taxon>Bacilli</taxon>
        <taxon>Bacillales</taxon>
        <taxon>Geomicrobium</taxon>
    </lineage>
</organism>
<proteinExistence type="inferred from homology"/>
<comment type="similarity">
    <text evidence="1">Belongs to the peptidase C40 family.</text>
</comment>
<evidence type="ECO:0000256" key="5">
    <source>
        <dbReference type="SAM" id="SignalP"/>
    </source>
</evidence>
<keyword evidence="3" id="KW-0378">Hydrolase</keyword>
<gene>
    <name evidence="8" type="ORF">JOD17_000491</name>
</gene>
<dbReference type="Pfam" id="PF00877">
    <property type="entry name" value="NLPC_P60"/>
    <property type="match status" value="1"/>
</dbReference>
<dbReference type="PROSITE" id="PS51272">
    <property type="entry name" value="SLH"/>
    <property type="match status" value="2"/>
</dbReference>
<dbReference type="InterPro" id="IPR001119">
    <property type="entry name" value="SLH_dom"/>
</dbReference>
<feature type="domain" description="SLH" evidence="6">
    <location>
        <begin position="170"/>
        <end position="233"/>
    </location>
</feature>
<dbReference type="InterPro" id="IPR038765">
    <property type="entry name" value="Papain-like_cys_pep_sf"/>
</dbReference>
<sequence length="346" mass="37352">MRKFLMTAASAVLALSVFSADVETADAQSAADQVITEGKKHLGSPYRYGGTSPSGFDCSGYLVYIFDRAIDQSLPRTAAAQASAGDSVSKSNLQPGDLVFFNTSGRGVSHSGMYIGGGDMIHSSSSRGVSIVSINDPYYWGSRYIGAQRVITEQEEVASETSPPEPKPLPAGQYHDVRESHFAYAEIKSLGESGIINGYSDYTYRPNQQIDRSQAAALIARTLDLKPDGNPGYDDVSSSHHNADVISAVESAGYFDSIVKGNDFKPSAKITRGEIAAVFYEAFNLEGFESEENFHDVAGHEYYDQIMAFAGTEISTGTRDGGYDPERVANRGHFAAFLDRALNVHN</sequence>
<dbReference type="InterPro" id="IPR000064">
    <property type="entry name" value="NLP_P60_dom"/>
</dbReference>
<dbReference type="PROSITE" id="PS51935">
    <property type="entry name" value="NLPC_P60"/>
    <property type="match status" value="1"/>
</dbReference>
<dbReference type="Proteomes" id="UP000741863">
    <property type="component" value="Unassembled WGS sequence"/>
</dbReference>
<evidence type="ECO:0000259" key="6">
    <source>
        <dbReference type="PROSITE" id="PS51272"/>
    </source>
</evidence>